<dbReference type="Proteomes" id="UP000790833">
    <property type="component" value="Unassembled WGS sequence"/>
</dbReference>
<evidence type="ECO:0000313" key="4">
    <source>
        <dbReference type="Proteomes" id="UP000790833"/>
    </source>
</evidence>
<feature type="transmembrane region" description="Helical" evidence="1">
    <location>
        <begin position="214"/>
        <end position="237"/>
    </location>
</feature>
<dbReference type="OrthoDB" id="4013248at2759"/>
<name>A0A9P7V5Z6_9ASCO</name>
<keyword evidence="1" id="KW-0812">Transmembrane</keyword>
<evidence type="ECO:0000259" key="2">
    <source>
        <dbReference type="SMART" id="SM01190"/>
    </source>
</evidence>
<keyword evidence="1" id="KW-0472">Membrane</keyword>
<protein>
    <recommendedName>
        <fullName evidence="2">GOLD domain-containing protein</fullName>
    </recommendedName>
</protein>
<dbReference type="RefSeq" id="XP_043047540.1">
    <property type="nucleotide sequence ID" value="XM_043193353.1"/>
</dbReference>
<dbReference type="EMBL" id="JAHMUF010000021">
    <property type="protein sequence ID" value="KAG7191989.1"/>
    <property type="molecule type" value="Genomic_DNA"/>
</dbReference>
<dbReference type="GeneID" id="66115970"/>
<accession>A0A9P7V5Z6</accession>
<gene>
    <name evidence="3" type="ORF">KQ657_002596</name>
</gene>
<organism evidence="3 4">
    <name type="scientific">Scheffersomyces spartinae</name>
    <dbReference type="NCBI Taxonomy" id="45513"/>
    <lineage>
        <taxon>Eukaryota</taxon>
        <taxon>Fungi</taxon>
        <taxon>Dikarya</taxon>
        <taxon>Ascomycota</taxon>
        <taxon>Saccharomycotina</taxon>
        <taxon>Pichiomycetes</taxon>
        <taxon>Debaryomycetaceae</taxon>
        <taxon>Scheffersomyces</taxon>
    </lineage>
</organism>
<dbReference type="AlphaFoldDB" id="A0A9P7V5Z6"/>
<sequence>MILVRIQAGDTITSQSLNLNIFDLENNKIRFKKNIAHDLHIMFTNLNSPYRVDDGHAMESPLKKRTRRADTVERDEKGQQLLEANTGKLLIYICFDNVYTDRSWSFKPRDHEVEVQVEIKNLESLQQINYKNYAQYFNKVYKLQEDEKVDEQPIDGHTDFTEEKLEENLKYLQAELNNIVSSLEGSESILLTLMENEFKLRDTNEEIYTNYSKWAILLIVFTGVTGAVQLVYFGCFLRKQNIV</sequence>
<evidence type="ECO:0000256" key="1">
    <source>
        <dbReference type="SAM" id="Phobius"/>
    </source>
</evidence>
<comment type="caution">
    <text evidence="3">The sequence shown here is derived from an EMBL/GenBank/DDBJ whole genome shotgun (WGS) entry which is preliminary data.</text>
</comment>
<evidence type="ECO:0000313" key="3">
    <source>
        <dbReference type="EMBL" id="KAG7191989.1"/>
    </source>
</evidence>
<dbReference type="Pfam" id="PF01105">
    <property type="entry name" value="EMP24_GP25L"/>
    <property type="match status" value="1"/>
</dbReference>
<dbReference type="SMART" id="SM01190">
    <property type="entry name" value="EMP24_GP25L"/>
    <property type="match status" value="1"/>
</dbReference>
<keyword evidence="4" id="KW-1185">Reference proteome</keyword>
<reference evidence="3" key="1">
    <citation type="submission" date="2021-03" db="EMBL/GenBank/DDBJ databases">
        <authorList>
            <person name="Palmer J.M."/>
        </authorList>
    </citation>
    <scope>NUCLEOTIDE SEQUENCE</scope>
    <source>
        <strain evidence="3">ARV_011</strain>
    </source>
</reference>
<keyword evidence="1" id="KW-1133">Transmembrane helix</keyword>
<proteinExistence type="predicted"/>
<dbReference type="InterPro" id="IPR009038">
    <property type="entry name" value="GOLD_dom"/>
</dbReference>
<feature type="domain" description="GOLD" evidence="2">
    <location>
        <begin position="19"/>
        <end position="238"/>
    </location>
</feature>